<dbReference type="GO" id="GO:0098542">
    <property type="term" value="P:defense response to other organism"/>
    <property type="evidence" value="ECO:0007669"/>
    <property type="project" value="TreeGrafter"/>
</dbReference>
<evidence type="ECO:0000259" key="11">
    <source>
        <dbReference type="Pfam" id="PF23598"/>
    </source>
</evidence>
<keyword evidence="3" id="KW-0677">Repeat</keyword>
<evidence type="ECO:0000256" key="3">
    <source>
        <dbReference type="ARBA" id="ARBA00022737"/>
    </source>
</evidence>
<feature type="compositionally biased region" description="Basic and acidic residues" evidence="7">
    <location>
        <begin position="994"/>
        <end position="1019"/>
    </location>
</feature>
<dbReference type="Pfam" id="PF23598">
    <property type="entry name" value="LRR_14"/>
    <property type="match status" value="1"/>
</dbReference>
<feature type="compositionally biased region" description="Basic and acidic residues" evidence="7">
    <location>
        <begin position="978"/>
        <end position="987"/>
    </location>
</feature>
<evidence type="ECO:0000256" key="1">
    <source>
        <dbReference type="ARBA" id="ARBA00008894"/>
    </source>
</evidence>
<reference evidence="12" key="1">
    <citation type="submission" date="2020-10" db="EMBL/GenBank/DDBJ databases">
        <authorList>
            <person name="Han B."/>
            <person name="Lu T."/>
            <person name="Zhao Q."/>
            <person name="Huang X."/>
            <person name="Zhao Y."/>
        </authorList>
    </citation>
    <scope>NUCLEOTIDE SEQUENCE</scope>
</reference>
<dbReference type="InterPro" id="IPR027417">
    <property type="entry name" value="P-loop_NTPase"/>
</dbReference>
<comment type="similarity">
    <text evidence="1">Belongs to the disease resistance NB-LRR family.</text>
</comment>
<feature type="compositionally biased region" description="Basic and acidic residues" evidence="7">
    <location>
        <begin position="946"/>
        <end position="971"/>
    </location>
</feature>
<dbReference type="InterPro" id="IPR036388">
    <property type="entry name" value="WH-like_DNA-bd_sf"/>
</dbReference>
<evidence type="ECO:0000259" key="8">
    <source>
        <dbReference type="Pfam" id="PF00931"/>
    </source>
</evidence>
<proteinExistence type="inferred from homology"/>
<dbReference type="EMBL" id="CAJGYO010000009">
    <property type="protein sequence ID" value="CAD6254186.1"/>
    <property type="molecule type" value="Genomic_DNA"/>
</dbReference>
<dbReference type="PANTHER" id="PTHR23155">
    <property type="entry name" value="DISEASE RESISTANCE PROTEIN RP"/>
    <property type="match status" value="1"/>
</dbReference>
<feature type="domain" description="Disease resistance protein winged helix" evidence="10">
    <location>
        <begin position="418"/>
        <end position="485"/>
    </location>
</feature>
<evidence type="ECO:0000256" key="7">
    <source>
        <dbReference type="SAM" id="MobiDB-lite"/>
    </source>
</evidence>
<comment type="caution">
    <text evidence="12">The sequence shown here is derived from an EMBL/GenBank/DDBJ whole genome shotgun (WGS) entry which is preliminary data.</text>
</comment>
<dbReference type="InterPro" id="IPR044974">
    <property type="entry name" value="Disease_R_plants"/>
</dbReference>
<keyword evidence="2" id="KW-0433">Leucine-rich repeat</keyword>
<dbReference type="PRINTS" id="PR00364">
    <property type="entry name" value="DISEASERSIST"/>
</dbReference>
<dbReference type="Gene3D" id="3.40.50.300">
    <property type="entry name" value="P-loop containing nucleotide triphosphate hydrolases"/>
    <property type="match status" value="1"/>
</dbReference>
<evidence type="ECO:0000256" key="5">
    <source>
        <dbReference type="ARBA" id="ARBA00022821"/>
    </source>
</evidence>
<dbReference type="InterPro" id="IPR032675">
    <property type="entry name" value="LRR_dom_sf"/>
</dbReference>
<keyword evidence="13" id="KW-1185">Reference proteome</keyword>
<dbReference type="Gene3D" id="1.10.8.430">
    <property type="entry name" value="Helical domain of apoptotic protease-activating factors"/>
    <property type="match status" value="1"/>
</dbReference>
<keyword evidence="5" id="KW-0611">Plant defense</keyword>
<name>A0A811QEL0_9POAL</name>
<dbReference type="Gene3D" id="3.80.10.10">
    <property type="entry name" value="Ribonuclease Inhibitor"/>
    <property type="match status" value="1"/>
</dbReference>
<dbReference type="SUPFAM" id="SSF52058">
    <property type="entry name" value="L domain-like"/>
    <property type="match status" value="1"/>
</dbReference>
<dbReference type="InterPro" id="IPR041118">
    <property type="entry name" value="Rx_N"/>
</dbReference>
<dbReference type="InterPro" id="IPR055414">
    <property type="entry name" value="LRR_R13L4/SHOC2-like"/>
</dbReference>
<dbReference type="InterPro" id="IPR058922">
    <property type="entry name" value="WHD_DRP"/>
</dbReference>
<evidence type="ECO:0000256" key="6">
    <source>
        <dbReference type="ARBA" id="ARBA00023054"/>
    </source>
</evidence>
<dbReference type="PANTHER" id="PTHR23155:SF1233">
    <property type="entry name" value="DISEASE RESISTANCE PROTEIN RGA4"/>
    <property type="match status" value="1"/>
</dbReference>
<dbReference type="Pfam" id="PF23559">
    <property type="entry name" value="WHD_DRP"/>
    <property type="match status" value="1"/>
</dbReference>
<keyword evidence="6" id="KW-0175">Coiled coil</keyword>
<dbReference type="InterPro" id="IPR002182">
    <property type="entry name" value="NB-ARC"/>
</dbReference>
<dbReference type="Pfam" id="PF18052">
    <property type="entry name" value="Rx_N"/>
    <property type="match status" value="1"/>
</dbReference>
<evidence type="ECO:0000259" key="9">
    <source>
        <dbReference type="Pfam" id="PF18052"/>
    </source>
</evidence>
<feature type="domain" description="Disease resistance R13L4/SHOC-2-like LRR" evidence="11">
    <location>
        <begin position="533"/>
        <end position="884"/>
    </location>
</feature>
<keyword evidence="4" id="KW-0547">Nucleotide-binding</keyword>
<dbReference type="InterPro" id="IPR042197">
    <property type="entry name" value="Apaf_helical"/>
</dbReference>
<sequence length="1074" mass="122418">MEDPGLLSAFLDNLMSRLFSLAEEKHKLYKGFEGDLAFLKSELKMIASAIDGQLLGQDDHILRLSIEELRQLAHEMEDCIDHIVYDASWEQQQPWYCKMVKTGKKRKSRSQLGEEMQQLRCRLEEALQRQQRYSVSRPSTFQPAESSLNQHILPADLVGIKPPLEELLGQLAEFEGQPKQLKVISIVGFCGLGKTILARELYNSMVGKQFDERAWVSAVHGDPSKLLIEILKELHKPPPDTSNVYQLSTDLRNFLNNKRYFIVIDDMRSDQWSTIKSAFPRDGSSRILVTTKIKSVANTCSSTNGYIHKMRRLDEKHSKQLFLKEACPVEYSEYMGPDLAAILKKCDGQPLALTTIGQFMGKKSWPTGHDCEDVCNQVWFYHLQSGDDTLDRMHQVLIHDYTSLPSHALKACFLYFAMFPSDHPVRAKRLKRQWLAEGFVRPTNLCTDLVAENFEKLLDQNIIEPIDVSNNTIVKTCKTYGMMHEYITLKSLYENFVTLFDGGGLQPKNARRVSLRHNTITDGATLNIDLSLVRSLIVFGEAGKTMLNFNKYQLLRVLDLEDCTDLQNDHLTEICNLLLLKYLSLGGNVTILPKEIKQLKLLETLNLRRTNVKILPTEVIQLPHIIHLFGKFKLPDKAINDELQKFLTSAKCKVQTLAGFLVDESDGFAELMGHMKKLWKVKIWCESSATSSKLTTLQKAIQEFIHDDKDASNDPRSLSLHLDGCSEDFLKELKAPCYLRSLKLQGRLLELPGFVTALRRLRELCLQSTKLTADLLSALTNLKHLQYLKLIADELEEITIKNKALPRLLCLCFVLQRPTFPKIEEGALPFLESLQLLCKDMDGLYGIQIKGFTRLREVTLDIRVTNGTKVNLVRAAKEHPNKPKVLLLKRPVTPEVYLGGASASFGTTENEIVNCSVLSEELVQETDTQMPHDEPREQVQETDTQMPHDEPRERVQETDTQMPHDEPREQVQETDTQMPHDELREQVQETDTQMPHDEPRKRVQETDTQMPHDELREQVQETDTQMPHDEPRERVQETDTQMPHDEPNSVFSNKGHLVVCAAGSSIAGNGTMAS</sequence>
<evidence type="ECO:0000313" key="13">
    <source>
        <dbReference type="Proteomes" id="UP000604825"/>
    </source>
</evidence>
<dbReference type="OrthoDB" id="629305at2759"/>
<dbReference type="SUPFAM" id="SSF52540">
    <property type="entry name" value="P-loop containing nucleoside triphosphate hydrolases"/>
    <property type="match status" value="1"/>
</dbReference>
<feature type="compositionally biased region" description="Basic and acidic residues" evidence="7">
    <location>
        <begin position="1026"/>
        <end position="1047"/>
    </location>
</feature>
<feature type="domain" description="Disease resistance N-terminal" evidence="9">
    <location>
        <begin position="11"/>
        <end position="94"/>
    </location>
</feature>
<feature type="domain" description="NB-ARC" evidence="8">
    <location>
        <begin position="164"/>
        <end position="328"/>
    </location>
</feature>
<dbReference type="Proteomes" id="UP000604825">
    <property type="component" value="Unassembled WGS sequence"/>
</dbReference>
<feature type="compositionally biased region" description="Basic and acidic residues" evidence="7">
    <location>
        <begin position="930"/>
        <end position="939"/>
    </location>
</feature>
<gene>
    <name evidence="12" type="ORF">NCGR_LOCUS37792</name>
</gene>
<accession>A0A811QEL0</accession>
<organism evidence="12 13">
    <name type="scientific">Miscanthus lutarioriparius</name>
    <dbReference type="NCBI Taxonomy" id="422564"/>
    <lineage>
        <taxon>Eukaryota</taxon>
        <taxon>Viridiplantae</taxon>
        <taxon>Streptophyta</taxon>
        <taxon>Embryophyta</taxon>
        <taxon>Tracheophyta</taxon>
        <taxon>Spermatophyta</taxon>
        <taxon>Magnoliopsida</taxon>
        <taxon>Liliopsida</taxon>
        <taxon>Poales</taxon>
        <taxon>Poaceae</taxon>
        <taxon>PACMAD clade</taxon>
        <taxon>Panicoideae</taxon>
        <taxon>Andropogonodae</taxon>
        <taxon>Andropogoneae</taxon>
        <taxon>Saccharinae</taxon>
        <taxon>Miscanthus</taxon>
    </lineage>
</organism>
<dbReference type="AlphaFoldDB" id="A0A811QEL0"/>
<protein>
    <submittedName>
        <fullName evidence="12">Uncharacterized protein</fullName>
    </submittedName>
</protein>
<dbReference type="Pfam" id="PF00931">
    <property type="entry name" value="NB-ARC"/>
    <property type="match status" value="1"/>
</dbReference>
<dbReference type="Gene3D" id="1.10.10.10">
    <property type="entry name" value="Winged helix-like DNA-binding domain superfamily/Winged helix DNA-binding domain"/>
    <property type="match status" value="1"/>
</dbReference>
<feature type="region of interest" description="Disordered" evidence="7">
    <location>
        <begin position="923"/>
        <end position="1051"/>
    </location>
</feature>
<dbReference type="GO" id="GO:0043531">
    <property type="term" value="F:ADP binding"/>
    <property type="evidence" value="ECO:0007669"/>
    <property type="project" value="InterPro"/>
</dbReference>
<evidence type="ECO:0000313" key="12">
    <source>
        <dbReference type="EMBL" id="CAD6254186.1"/>
    </source>
</evidence>
<evidence type="ECO:0000256" key="2">
    <source>
        <dbReference type="ARBA" id="ARBA00022614"/>
    </source>
</evidence>
<dbReference type="Gene3D" id="1.20.5.4130">
    <property type="match status" value="1"/>
</dbReference>
<evidence type="ECO:0000256" key="4">
    <source>
        <dbReference type="ARBA" id="ARBA00022741"/>
    </source>
</evidence>
<evidence type="ECO:0000259" key="10">
    <source>
        <dbReference type="Pfam" id="PF23559"/>
    </source>
</evidence>